<dbReference type="AlphaFoldDB" id="A0A2H1FE18"/>
<dbReference type="EMBL" id="LT841358">
    <property type="protein sequence ID" value="SMH71008.1"/>
    <property type="molecule type" value="Genomic_DNA"/>
</dbReference>
<feature type="transmembrane region" description="Helical" evidence="5">
    <location>
        <begin position="12"/>
        <end position="37"/>
    </location>
</feature>
<comment type="subcellular location">
    <subcellularLocation>
        <location evidence="1">Membrane</location>
        <topology evidence="1">Multi-pass membrane protein</topology>
    </subcellularLocation>
</comment>
<dbReference type="InterPro" id="IPR005829">
    <property type="entry name" value="Sugar_transporter_CS"/>
</dbReference>
<dbReference type="InterPro" id="IPR036259">
    <property type="entry name" value="MFS_trans_sf"/>
</dbReference>
<feature type="transmembrane region" description="Helical" evidence="5">
    <location>
        <begin position="140"/>
        <end position="163"/>
    </location>
</feature>
<dbReference type="SUPFAM" id="SSF103473">
    <property type="entry name" value="MFS general substrate transporter"/>
    <property type="match status" value="1"/>
</dbReference>
<evidence type="ECO:0000313" key="7">
    <source>
        <dbReference type="EMBL" id="SMH71008.1"/>
    </source>
</evidence>
<dbReference type="PANTHER" id="PTHR23520">
    <property type="entry name" value="TRANSPORTER, PUTATIVE (AFU_ORTHOLOGUE AFUA_3G04000)-RELATED"/>
    <property type="match status" value="1"/>
</dbReference>
<name>A0A2H1FE18_9ARCH</name>
<feature type="domain" description="Major facilitator superfamily (MFS) profile" evidence="6">
    <location>
        <begin position="1"/>
        <end position="403"/>
    </location>
</feature>
<dbReference type="Gene3D" id="1.20.1250.20">
    <property type="entry name" value="MFS general substrate transporter like domains"/>
    <property type="match status" value="1"/>
</dbReference>
<reference evidence="8" key="1">
    <citation type="submission" date="2017-03" db="EMBL/GenBank/DDBJ databases">
        <authorList>
            <person name="Herbold C."/>
        </authorList>
    </citation>
    <scope>NUCLEOTIDE SEQUENCE [LARGE SCALE GENOMIC DNA]</scope>
</reference>
<dbReference type="InterPro" id="IPR020846">
    <property type="entry name" value="MFS_dom"/>
</dbReference>
<evidence type="ECO:0000256" key="3">
    <source>
        <dbReference type="ARBA" id="ARBA00022989"/>
    </source>
</evidence>
<keyword evidence="3 5" id="KW-1133">Transmembrane helix</keyword>
<dbReference type="Proteomes" id="UP000230607">
    <property type="component" value="Chromosome 1"/>
</dbReference>
<evidence type="ECO:0000256" key="4">
    <source>
        <dbReference type="ARBA" id="ARBA00023136"/>
    </source>
</evidence>
<protein>
    <submittedName>
        <fullName evidence="7">Transporter, major facilitator family protein</fullName>
    </submittedName>
</protein>
<evidence type="ECO:0000256" key="2">
    <source>
        <dbReference type="ARBA" id="ARBA00022692"/>
    </source>
</evidence>
<dbReference type="GO" id="GO:0022857">
    <property type="term" value="F:transmembrane transporter activity"/>
    <property type="evidence" value="ECO:0007669"/>
    <property type="project" value="InterPro"/>
</dbReference>
<keyword evidence="2 5" id="KW-0812">Transmembrane</keyword>
<dbReference type="OrthoDB" id="56622at2157"/>
<feature type="transmembrane region" description="Helical" evidence="5">
    <location>
        <begin position="263"/>
        <end position="280"/>
    </location>
</feature>
<dbReference type="InterPro" id="IPR011701">
    <property type="entry name" value="MFS"/>
</dbReference>
<dbReference type="GO" id="GO:0016020">
    <property type="term" value="C:membrane"/>
    <property type="evidence" value="ECO:0007669"/>
    <property type="project" value="UniProtKB-SubCell"/>
</dbReference>
<feature type="transmembrane region" description="Helical" evidence="5">
    <location>
        <begin position="229"/>
        <end position="251"/>
    </location>
</feature>
<keyword evidence="4 5" id="KW-0472">Membrane</keyword>
<feature type="transmembrane region" description="Helical" evidence="5">
    <location>
        <begin position="175"/>
        <end position="196"/>
    </location>
</feature>
<proteinExistence type="predicted"/>
<keyword evidence="8" id="KW-1185">Reference proteome</keyword>
<dbReference type="PROSITE" id="PS00216">
    <property type="entry name" value="SUGAR_TRANSPORT_1"/>
    <property type="match status" value="1"/>
</dbReference>
<dbReference type="RefSeq" id="WP_157927048.1">
    <property type="nucleotide sequence ID" value="NZ_LT841358.1"/>
</dbReference>
<dbReference type="PROSITE" id="PS50850">
    <property type="entry name" value="MFS"/>
    <property type="match status" value="1"/>
</dbReference>
<dbReference type="Pfam" id="PF07690">
    <property type="entry name" value="MFS_1"/>
    <property type="match status" value="1"/>
</dbReference>
<evidence type="ECO:0000256" key="5">
    <source>
        <dbReference type="SAM" id="Phobius"/>
    </source>
</evidence>
<evidence type="ECO:0000313" key="8">
    <source>
        <dbReference type="Proteomes" id="UP000230607"/>
    </source>
</evidence>
<organism evidence="7 8">
    <name type="scientific">Candidatus Nitrosotalea okcheonensis</name>
    <dbReference type="NCBI Taxonomy" id="1903276"/>
    <lineage>
        <taxon>Archaea</taxon>
        <taxon>Nitrososphaerota</taxon>
        <taxon>Nitrososphaeria</taxon>
        <taxon>Nitrosotaleales</taxon>
        <taxon>Nitrosotaleaceae</taxon>
        <taxon>Nitrosotalea</taxon>
    </lineage>
</organism>
<gene>
    <name evidence="7" type="ORF">NCS_10815</name>
</gene>
<feature type="transmembrane region" description="Helical" evidence="5">
    <location>
        <begin position="75"/>
        <end position="92"/>
    </location>
</feature>
<feature type="transmembrane region" description="Helical" evidence="5">
    <location>
        <begin position="43"/>
        <end position="63"/>
    </location>
</feature>
<feature type="transmembrane region" description="Helical" evidence="5">
    <location>
        <begin position="370"/>
        <end position="391"/>
    </location>
</feature>
<feature type="transmembrane region" description="Helical" evidence="5">
    <location>
        <begin position="301"/>
        <end position="321"/>
    </location>
</feature>
<dbReference type="PANTHER" id="PTHR23520:SF5">
    <property type="entry name" value="TRANSPORTER, PUTATIVE (AFU_ORTHOLOGUE AFUA_3G04000)-RELATED"/>
    <property type="match status" value="1"/>
</dbReference>
<evidence type="ECO:0000259" key="6">
    <source>
        <dbReference type="PROSITE" id="PS50850"/>
    </source>
</evidence>
<sequence length="408" mass="44181">MNLQWISQDGKLLLGAKIVRTFSYGFLSVVLAIYLKLIGFNDILIGLVLTATLVNSVFFNLFSSAYADKIGRRRILVIYAVLMIMSSLIFFVTDNYVALVIAALIGTINVTGSEVGAFLSLEQALLPQTVYDAKKRNSIFAIYNAAGTFAMSAGVLLAGLPSILQNYGFDKINAIKLLFLIYASCAIVVLVIYLALSKNVEVKDNVPKSGLSLKNISPKSRGIIAKMSSLFAVDSFGGGFVIQSIVSFWFYTKFGADLSSLSYIFAIAGILTAISYMASTRIASKIGLVNTMVFTHIPSNVLLILLALAPSFSIAISLYFARMSLSQMDVPTRQSYLMGVVGENERVNAAVFTNTSRNISQAISPSLTGIIISTLSLSAPFVVGGVLKIIYDVGIFFSFRKIKPPEEL</sequence>
<evidence type="ECO:0000256" key="1">
    <source>
        <dbReference type="ARBA" id="ARBA00004141"/>
    </source>
</evidence>
<accession>A0A2H1FE18</accession>
<feature type="transmembrane region" description="Helical" evidence="5">
    <location>
        <begin position="98"/>
        <end position="119"/>
    </location>
</feature>